<feature type="active site" description="Cysteine persulfide intermediate" evidence="3">
    <location>
        <position position="87"/>
    </location>
</feature>
<dbReference type="RefSeq" id="WP_023050496.1">
    <property type="nucleotide sequence ID" value="NZ_CP173062.2"/>
</dbReference>
<accession>U7VEE4</accession>
<dbReference type="eggNOG" id="COG1526">
    <property type="taxonomic scope" value="Bacteria"/>
</dbReference>
<name>U7VEE4_9FUSO</name>
<dbReference type="EMBL" id="AXZF01000034">
    <property type="protein sequence ID" value="ERT69143.1"/>
    <property type="molecule type" value="Genomic_DNA"/>
</dbReference>
<dbReference type="Gene3D" id="3.40.140.10">
    <property type="entry name" value="Cytidine Deaminase, domain 2"/>
    <property type="match status" value="1"/>
</dbReference>
<gene>
    <name evidence="3" type="primary">fdhD</name>
    <name evidence="4" type="ORF">HMPREF0202_00951</name>
</gene>
<dbReference type="InterPro" id="IPR016193">
    <property type="entry name" value="Cytidine_deaminase-like"/>
</dbReference>
<evidence type="ECO:0000256" key="3">
    <source>
        <dbReference type="HAMAP-Rule" id="MF_00187"/>
    </source>
</evidence>
<dbReference type="GO" id="GO:0005737">
    <property type="term" value="C:cytoplasm"/>
    <property type="evidence" value="ECO:0007669"/>
    <property type="project" value="UniProtKB-SubCell"/>
</dbReference>
<dbReference type="GO" id="GO:0016783">
    <property type="term" value="F:sulfurtransferase activity"/>
    <property type="evidence" value="ECO:0007669"/>
    <property type="project" value="InterPro"/>
</dbReference>
<sequence length="239" mass="26179">MLKKTNVCEEAPVELKVNREKMVTFMCSPYDLEDLALGHLYTRGIIKNKNELESIAACKDAKLIATYTLGEVKDDLFTIPKVVLSGCGSGALFDEKVMEKEKIEYSNQISLERIKKIARDMLEGAAMYKNSGGMHCASIGNANGEVVIREDIGRHNAVDKVIGAALNKEFDLKNSVITTTGRLSLDMVLKAVATKIPVVATISIPSSLAIELAEKLGVCLIGRIGKNDPIIYTFENRIK</sequence>
<dbReference type="Proteomes" id="UP000017081">
    <property type="component" value="Unassembled WGS sequence"/>
</dbReference>
<evidence type="ECO:0000256" key="2">
    <source>
        <dbReference type="ARBA" id="ARBA00023150"/>
    </source>
</evidence>
<dbReference type="InterPro" id="IPR003786">
    <property type="entry name" value="FdhD"/>
</dbReference>
<keyword evidence="1 3" id="KW-0963">Cytoplasm</keyword>
<keyword evidence="5" id="KW-1185">Reference proteome</keyword>
<evidence type="ECO:0000313" key="5">
    <source>
        <dbReference type="Proteomes" id="UP000017081"/>
    </source>
</evidence>
<dbReference type="GO" id="GO:0097163">
    <property type="term" value="F:sulfur carrier activity"/>
    <property type="evidence" value="ECO:0007669"/>
    <property type="project" value="UniProtKB-UniRule"/>
</dbReference>
<organism evidence="4 5">
    <name type="scientific">Cetobacterium somerae ATCC BAA-474</name>
    <dbReference type="NCBI Taxonomy" id="1319815"/>
    <lineage>
        <taxon>Bacteria</taxon>
        <taxon>Fusobacteriati</taxon>
        <taxon>Fusobacteriota</taxon>
        <taxon>Fusobacteriia</taxon>
        <taxon>Fusobacteriales</taxon>
        <taxon>Fusobacteriaceae</taxon>
        <taxon>Cetobacterium</taxon>
    </lineage>
</organism>
<evidence type="ECO:0000313" key="4">
    <source>
        <dbReference type="EMBL" id="ERT69143.1"/>
    </source>
</evidence>
<dbReference type="PIRSF" id="PIRSF015626">
    <property type="entry name" value="FdhD"/>
    <property type="match status" value="1"/>
</dbReference>
<dbReference type="GO" id="GO:0006777">
    <property type="term" value="P:Mo-molybdopterin cofactor biosynthetic process"/>
    <property type="evidence" value="ECO:0007669"/>
    <property type="project" value="UniProtKB-UniRule"/>
</dbReference>
<dbReference type="PANTHER" id="PTHR30592:SF1">
    <property type="entry name" value="SULFUR CARRIER PROTEIN FDHD"/>
    <property type="match status" value="1"/>
</dbReference>
<comment type="caution">
    <text evidence="4">The sequence shown here is derived from an EMBL/GenBank/DDBJ whole genome shotgun (WGS) entry which is preliminary data.</text>
</comment>
<dbReference type="STRING" id="1319815.HMPREF0202_00951"/>
<dbReference type="Pfam" id="PF02634">
    <property type="entry name" value="FdhD-NarQ"/>
    <property type="match status" value="1"/>
</dbReference>
<dbReference type="Gene3D" id="3.10.20.10">
    <property type="match status" value="1"/>
</dbReference>
<reference evidence="4 5" key="1">
    <citation type="submission" date="2013-08" db="EMBL/GenBank/DDBJ databases">
        <authorList>
            <person name="Weinstock G."/>
            <person name="Sodergren E."/>
            <person name="Wylie T."/>
            <person name="Fulton L."/>
            <person name="Fulton R."/>
            <person name="Fronick C."/>
            <person name="O'Laughlin M."/>
            <person name="Godfrey J."/>
            <person name="Miner T."/>
            <person name="Herter B."/>
            <person name="Appelbaum E."/>
            <person name="Cordes M."/>
            <person name="Lek S."/>
            <person name="Wollam A."/>
            <person name="Pepin K.H."/>
            <person name="Palsikar V.B."/>
            <person name="Mitreva M."/>
            <person name="Wilson R.K."/>
        </authorList>
    </citation>
    <scope>NUCLEOTIDE SEQUENCE [LARGE SCALE GENOMIC DNA]</scope>
    <source>
        <strain evidence="4 5">ATCC BAA-474</strain>
    </source>
</reference>
<comment type="caution">
    <text evidence="3">Lacks conserved residue(s) required for the propagation of feature annotation.</text>
</comment>
<dbReference type="HOGENOM" id="CLU_056887_4_1_0"/>
<protein>
    <recommendedName>
        <fullName evidence="3">Sulfur carrier protein FdhD</fullName>
    </recommendedName>
</protein>
<dbReference type="HAMAP" id="MF_00187">
    <property type="entry name" value="FdhD"/>
    <property type="match status" value="1"/>
</dbReference>
<dbReference type="NCBIfam" id="TIGR00129">
    <property type="entry name" value="fdhD_narQ"/>
    <property type="match status" value="1"/>
</dbReference>
<comment type="similarity">
    <text evidence="3">Belongs to the FdhD family.</text>
</comment>
<evidence type="ECO:0000256" key="1">
    <source>
        <dbReference type="ARBA" id="ARBA00022490"/>
    </source>
</evidence>
<proteinExistence type="inferred from homology"/>
<dbReference type="SUPFAM" id="SSF53927">
    <property type="entry name" value="Cytidine deaminase-like"/>
    <property type="match status" value="1"/>
</dbReference>
<comment type="function">
    <text evidence="3">Required for formate dehydrogenase (FDH) activity. Acts as a sulfur carrier protein that transfers sulfur from IscS to the molybdenum cofactor prior to its insertion into FDH.</text>
</comment>
<dbReference type="AlphaFoldDB" id="U7VEE4"/>
<dbReference type="PANTHER" id="PTHR30592">
    <property type="entry name" value="FORMATE DEHYDROGENASE"/>
    <property type="match status" value="1"/>
</dbReference>
<dbReference type="PATRIC" id="fig|1319815.3.peg.913"/>
<keyword evidence="2 3" id="KW-0501">Molybdenum cofactor biosynthesis</keyword>
<comment type="subcellular location">
    <subcellularLocation>
        <location evidence="3">Cytoplasm</location>
    </subcellularLocation>
</comment>